<dbReference type="PROSITE" id="PS00671">
    <property type="entry name" value="D_2_HYDROXYACID_DH_3"/>
    <property type="match status" value="1"/>
</dbReference>
<keyword evidence="8" id="KW-1185">Reference proteome</keyword>
<name>A0ABS5HAQ3_9GAMM</name>
<dbReference type="PANTHER" id="PTHR43761">
    <property type="entry name" value="D-ISOMER SPECIFIC 2-HYDROXYACID DEHYDROGENASE FAMILY PROTEIN (AFU_ORTHOLOGUE AFUA_1G13630)"/>
    <property type="match status" value="1"/>
</dbReference>
<sequence length="312" mass="34015">MKAVFLDRASFPDQINFQTPASISEWVEYKNTSPEQVIERIKDADIVLTNKVSINESAIQHAPNLKLIQVTATGINNVDLAACEAHHIAVQNVADYSTISVPEHTFAMLLTLRRNLTLYLDDVKAGKWADSTHFCFLDHPIKDLSGSTLAIIGGGTLGKKVADIARAFGMTVVFADRKNGQSLREGYLPFAEALRIADVISINCPLTDDTKNLIGETEFAQMKPSCLLLNISRGGIVDEQALTDALHQGTIAGAAFDVATQEPMPKDHLLQSLTQLPNFLLTPHIAWASDEAMQTLANMAINKISTFLDSNA</sequence>
<gene>
    <name evidence="7" type="ORF">J9B83_05810</name>
</gene>
<keyword evidence="3" id="KW-0520">NAD</keyword>
<dbReference type="CDD" id="cd12162">
    <property type="entry name" value="2-Hacid_dh_4"/>
    <property type="match status" value="1"/>
</dbReference>
<dbReference type="EMBL" id="JAGSSV010000005">
    <property type="protein sequence ID" value="MBR7888454.1"/>
    <property type="molecule type" value="Genomic_DNA"/>
</dbReference>
<evidence type="ECO:0000259" key="6">
    <source>
        <dbReference type="Pfam" id="PF02826"/>
    </source>
</evidence>
<evidence type="ECO:0000256" key="3">
    <source>
        <dbReference type="ARBA" id="ARBA00023027"/>
    </source>
</evidence>
<evidence type="ECO:0000256" key="1">
    <source>
        <dbReference type="ARBA" id="ARBA00005854"/>
    </source>
</evidence>
<dbReference type="InterPro" id="IPR029753">
    <property type="entry name" value="D-isomer_DH_CS"/>
</dbReference>
<dbReference type="InterPro" id="IPR050418">
    <property type="entry name" value="D-iso_2-hydroxyacid_DH_PdxB"/>
</dbReference>
<keyword evidence="2 4" id="KW-0560">Oxidoreductase</keyword>
<protein>
    <submittedName>
        <fullName evidence="7">D-2-hydroxyacid dehydrogenase</fullName>
    </submittedName>
</protein>
<dbReference type="Proteomes" id="UP000679722">
    <property type="component" value="Unassembled WGS sequence"/>
</dbReference>
<accession>A0ABS5HAQ3</accession>
<evidence type="ECO:0000256" key="2">
    <source>
        <dbReference type="ARBA" id="ARBA00023002"/>
    </source>
</evidence>
<dbReference type="Gene3D" id="3.40.50.720">
    <property type="entry name" value="NAD(P)-binding Rossmann-like Domain"/>
    <property type="match status" value="2"/>
</dbReference>
<comment type="similarity">
    <text evidence="1 4">Belongs to the D-isomer specific 2-hydroxyacid dehydrogenase family.</text>
</comment>
<reference evidence="8" key="1">
    <citation type="submission" date="2023-07" db="EMBL/GenBank/DDBJ databases">
        <title>Marinomonas vulgaris A79, complete genome.</title>
        <authorList>
            <person name="Ying J.-J."/>
        </authorList>
    </citation>
    <scope>NUCLEOTIDE SEQUENCE [LARGE SCALE GENOMIC DNA]</scope>
    <source>
        <strain evidence="8">A79</strain>
    </source>
</reference>
<dbReference type="SUPFAM" id="SSF52283">
    <property type="entry name" value="Formate/glycerate dehydrogenase catalytic domain-like"/>
    <property type="match status" value="1"/>
</dbReference>
<dbReference type="RefSeq" id="WP_211535802.1">
    <property type="nucleotide sequence ID" value="NZ_JAGSSV010000005.1"/>
</dbReference>
<dbReference type="InterPro" id="IPR006140">
    <property type="entry name" value="D-isomer_DH_NAD-bd"/>
</dbReference>
<evidence type="ECO:0000313" key="7">
    <source>
        <dbReference type="EMBL" id="MBR7888454.1"/>
    </source>
</evidence>
<dbReference type="InterPro" id="IPR036291">
    <property type="entry name" value="NAD(P)-bd_dom_sf"/>
</dbReference>
<organism evidence="7 8">
    <name type="scientific">Marinomonas vulgaris</name>
    <dbReference type="NCBI Taxonomy" id="2823372"/>
    <lineage>
        <taxon>Bacteria</taxon>
        <taxon>Pseudomonadati</taxon>
        <taxon>Pseudomonadota</taxon>
        <taxon>Gammaproteobacteria</taxon>
        <taxon>Oceanospirillales</taxon>
        <taxon>Oceanospirillaceae</taxon>
        <taxon>Marinomonas</taxon>
    </lineage>
</organism>
<evidence type="ECO:0000259" key="5">
    <source>
        <dbReference type="Pfam" id="PF00389"/>
    </source>
</evidence>
<dbReference type="PROSITE" id="PS00670">
    <property type="entry name" value="D_2_HYDROXYACID_DH_2"/>
    <property type="match status" value="1"/>
</dbReference>
<feature type="domain" description="D-isomer specific 2-hydroxyacid dehydrogenase catalytic" evidence="5">
    <location>
        <begin position="27"/>
        <end position="310"/>
    </location>
</feature>
<dbReference type="Pfam" id="PF00389">
    <property type="entry name" value="2-Hacid_dh"/>
    <property type="match status" value="1"/>
</dbReference>
<dbReference type="InterPro" id="IPR006139">
    <property type="entry name" value="D-isomer_2_OHA_DH_cat_dom"/>
</dbReference>
<dbReference type="PANTHER" id="PTHR43761:SF1">
    <property type="entry name" value="D-ISOMER SPECIFIC 2-HYDROXYACID DEHYDROGENASE CATALYTIC DOMAIN-CONTAINING PROTEIN-RELATED"/>
    <property type="match status" value="1"/>
</dbReference>
<dbReference type="Pfam" id="PF02826">
    <property type="entry name" value="2-Hacid_dh_C"/>
    <property type="match status" value="1"/>
</dbReference>
<feature type="domain" description="D-isomer specific 2-hydroxyacid dehydrogenase NAD-binding" evidence="6">
    <location>
        <begin position="106"/>
        <end position="286"/>
    </location>
</feature>
<proteinExistence type="inferred from homology"/>
<evidence type="ECO:0000256" key="4">
    <source>
        <dbReference type="RuleBase" id="RU003719"/>
    </source>
</evidence>
<evidence type="ECO:0000313" key="8">
    <source>
        <dbReference type="Proteomes" id="UP000679722"/>
    </source>
</evidence>
<dbReference type="SUPFAM" id="SSF51735">
    <property type="entry name" value="NAD(P)-binding Rossmann-fold domains"/>
    <property type="match status" value="1"/>
</dbReference>
<comment type="caution">
    <text evidence="7">The sequence shown here is derived from an EMBL/GenBank/DDBJ whole genome shotgun (WGS) entry which is preliminary data.</text>
</comment>